<dbReference type="InterPro" id="IPR016054">
    <property type="entry name" value="LY6_UPA_recep-like"/>
</dbReference>
<keyword evidence="7" id="KW-0325">Glycoprotein</keyword>
<evidence type="ECO:0000256" key="12">
    <source>
        <dbReference type="SAM" id="Phobius"/>
    </source>
</evidence>
<keyword evidence="5 12" id="KW-0472">Membrane</keyword>
<evidence type="ECO:0000256" key="2">
    <source>
        <dbReference type="ARBA" id="ARBA00011481"/>
    </source>
</evidence>
<evidence type="ECO:0000256" key="8">
    <source>
        <dbReference type="ARBA" id="ARBA00023288"/>
    </source>
</evidence>
<dbReference type="InterPro" id="IPR045860">
    <property type="entry name" value="Snake_toxin-like_sf"/>
</dbReference>
<sequence>MRGAGTCCVVLAVGLVILSLCSSALALNCYKCGFTASKCESQTSCAAGEDACILVKATDGSVAYGCRAYSRCTIDSVGNDYKLDNLKYQCCQKNLCNGGMAAHPSTYLLLSLAGALILILMS</sequence>
<comment type="subunit">
    <text evidence="2">Interacts with T-cell surface antigen CD2.</text>
</comment>
<evidence type="ECO:0000256" key="7">
    <source>
        <dbReference type="ARBA" id="ARBA00023180"/>
    </source>
</evidence>
<proteinExistence type="predicted"/>
<evidence type="ECO:0000256" key="11">
    <source>
        <dbReference type="ARBA" id="ARBA00031867"/>
    </source>
</evidence>
<evidence type="ECO:0000313" key="15">
    <source>
        <dbReference type="EMBL" id="KAG8535041.1"/>
    </source>
</evidence>
<dbReference type="SUPFAM" id="SSF57302">
    <property type="entry name" value="Snake toxin-like"/>
    <property type="match status" value="1"/>
</dbReference>
<feature type="chain" id="PRO_5043383834" description="MAC-inhibitory protein" evidence="13">
    <location>
        <begin position="27"/>
        <end position="122"/>
    </location>
</feature>
<reference evidence="15" key="1">
    <citation type="thesis" date="2020" institute="ProQuest LLC" country="789 East Eisenhower Parkway, Ann Arbor, MI, USA">
        <title>Comparative Genomics and Chromosome Evolution.</title>
        <authorList>
            <person name="Mudd A.B."/>
        </authorList>
    </citation>
    <scope>NUCLEOTIDE SEQUENCE</scope>
    <source>
        <strain evidence="15">237g6f4</strain>
        <tissue evidence="15">Blood</tissue>
    </source>
</reference>
<keyword evidence="4 13" id="KW-0732">Signal</keyword>
<protein>
    <recommendedName>
        <fullName evidence="10">MAC-inhibitory protein</fullName>
    </recommendedName>
    <alternativeName>
        <fullName evidence="11">Membrane attack complex inhibition factor</fullName>
    </alternativeName>
    <alternativeName>
        <fullName evidence="9">Protectin</fullName>
    </alternativeName>
</protein>
<comment type="subcellular location">
    <subcellularLocation>
        <location evidence="1">Membrane</location>
        <topology evidence="1">Lipid-anchor</topology>
        <topology evidence="1">GPI-anchor</topology>
    </subcellularLocation>
</comment>
<evidence type="ECO:0000256" key="6">
    <source>
        <dbReference type="ARBA" id="ARBA00023157"/>
    </source>
</evidence>
<keyword evidence="3" id="KW-0336">GPI-anchor</keyword>
<accession>A0AAV6YM01</accession>
<evidence type="ECO:0000256" key="13">
    <source>
        <dbReference type="SAM" id="SignalP"/>
    </source>
</evidence>
<keyword evidence="6" id="KW-1015">Disulfide bond</keyword>
<dbReference type="InterPro" id="IPR056949">
    <property type="entry name" value="CD59"/>
</dbReference>
<keyword evidence="12" id="KW-1133">Transmembrane helix</keyword>
<keyword evidence="16" id="KW-1185">Reference proteome</keyword>
<evidence type="ECO:0000256" key="9">
    <source>
        <dbReference type="ARBA" id="ARBA00029920"/>
    </source>
</evidence>
<keyword evidence="12" id="KW-0812">Transmembrane</keyword>
<feature type="domain" description="UPAR/Ly6" evidence="14">
    <location>
        <begin position="27"/>
        <end position="110"/>
    </location>
</feature>
<keyword evidence="8" id="KW-0449">Lipoprotein</keyword>
<dbReference type="SMART" id="SM00134">
    <property type="entry name" value="LU"/>
    <property type="match status" value="1"/>
</dbReference>
<dbReference type="AlphaFoldDB" id="A0AAV6YM01"/>
<dbReference type="Pfam" id="PF25152">
    <property type="entry name" value="CD59"/>
    <property type="match status" value="1"/>
</dbReference>
<feature type="signal peptide" evidence="13">
    <location>
        <begin position="1"/>
        <end position="26"/>
    </location>
</feature>
<gene>
    <name evidence="15" type="ORF">GDO81_029597</name>
</gene>
<evidence type="ECO:0000313" key="16">
    <source>
        <dbReference type="Proteomes" id="UP000824782"/>
    </source>
</evidence>
<dbReference type="CDD" id="cd23554">
    <property type="entry name" value="TFP_LU_ECD_CD59"/>
    <property type="match status" value="1"/>
</dbReference>
<dbReference type="EMBL" id="WNYA01080828">
    <property type="protein sequence ID" value="KAG8535041.1"/>
    <property type="molecule type" value="Genomic_DNA"/>
</dbReference>
<name>A0AAV6YM01_ENGPU</name>
<dbReference type="Proteomes" id="UP000824782">
    <property type="component" value="Unassembled WGS sequence"/>
</dbReference>
<comment type="caution">
    <text evidence="15">The sequence shown here is derived from an EMBL/GenBank/DDBJ whole genome shotgun (WGS) entry which is preliminary data.</text>
</comment>
<evidence type="ECO:0000259" key="14">
    <source>
        <dbReference type="SMART" id="SM00134"/>
    </source>
</evidence>
<evidence type="ECO:0000256" key="1">
    <source>
        <dbReference type="ARBA" id="ARBA00004589"/>
    </source>
</evidence>
<evidence type="ECO:0000256" key="5">
    <source>
        <dbReference type="ARBA" id="ARBA00023136"/>
    </source>
</evidence>
<organism evidence="15 16">
    <name type="scientific">Engystomops pustulosus</name>
    <name type="common">Tungara frog</name>
    <name type="synonym">Physalaemus pustulosus</name>
    <dbReference type="NCBI Taxonomy" id="76066"/>
    <lineage>
        <taxon>Eukaryota</taxon>
        <taxon>Metazoa</taxon>
        <taxon>Chordata</taxon>
        <taxon>Craniata</taxon>
        <taxon>Vertebrata</taxon>
        <taxon>Euteleostomi</taxon>
        <taxon>Amphibia</taxon>
        <taxon>Batrachia</taxon>
        <taxon>Anura</taxon>
        <taxon>Neobatrachia</taxon>
        <taxon>Hyloidea</taxon>
        <taxon>Leptodactylidae</taxon>
        <taxon>Leiuperinae</taxon>
        <taxon>Engystomops</taxon>
    </lineage>
</organism>
<evidence type="ECO:0000256" key="4">
    <source>
        <dbReference type="ARBA" id="ARBA00022729"/>
    </source>
</evidence>
<feature type="transmembrane region" description="Helical" evidence="12">
    <location>
        <begin position="100"/>
        <end position="121"/>
    </location>
</feature>
<dbReference type="Gene3D" id="2.10.60.10">
    <property type="entry name" value="CD59"/>
    <property type="match status" value="1"/>
</dbReference>
<evidence type="ECO:0000256" key="3">
    <source>
        <dbReference type="ARBA" id="ARBA00022622"/>
    </source>
</evidence>
<dbReference type="GO" id="GO:0098552">
    <property type="term" value="C:side of membrane"/>
    <property type="evidence" value="ECO:0007669"/>
    <property type="project" value="UniProtKB-KW"/>
</dbReference>
<evidence type="ECO:0000256" key="10">
    <source>
        <dbReference type="ARBA" id="ARBA00031590"/>
    </source>
</evidence>